<feature type="domain" description="Pyridoxamine 5'-phosphate oxidase N-terminal" evidence="1">
    <location>
        <begin position="9"/>
        <end position="112"/>
    </location>
</feature>
<dbReference type="SUPFAM" id="SSF50475">
    <property type="entry name" value="FMN-binding split barrel"/>
    <property type="match status" value="1"/>
</dbReference>
<dbReference type="STRING" id="1503961.SAMN05421736_103277"/>
<evidence type="ECO:0000313" key="3">
    <source>
        <dbReference type="Proteomes" id="UP000198935"/>
    </source>
</evidence>
<dbReference type="NCBIfam" id="NF005232">
    <property type="entry name" value="PRK06733.1"/>
    <property type="match status" value="1"/>
</dbReference>
<dbReference type="OrthoDB" id="2381603at2"/>
<organism evidence="2 3">
    <name type="scientific">Evansella caseinilytica</name>
    <dbReference type="NCBI Taxonomy" id="1503961"/>
    <lineage>
        <taxon>Bacteria</taxon>
        <taxon>Bacillati</taxon>
        <taxon>Bacillota</taxon>
        <taxon>Bacilli</taxon>
        <taxon>Bacillales</taxon>
        <taxon>Bacillaceae</taxon>
        <taxon>Evansella</taxon>
    </lineage>
</organism>
<dbReference type="InterPro" id="IPR012349">
    <property type="entry name" value="Split_barrel_FMN-bd"/>
</dbReference>
<dbReference type="Gene3D" id="2.30.110.10">
    <property type="entry name" value="Electron Transport, Fmn-binding Protein, Chain A"/>
    <property type="match status" value="1"/>
</dbReference>
<proteinExistence type="predicted"/>
<evidence type="ECO:0000259" key="1">
    <source>
        <dbReference type="Pfam" id="PF01243"/>
    </source>
</evidence>
<protein>
    <submittedName>
        <fullName evidence="2">Pyridoxamine 5'-phosphate oxidase</fullName>
    </submittedName>
</protein>
<dbReference type="Proteomes" id="UP000198935">
    <property type="component" value="Unassembled WGS sequence"/>
</dbReference>
<gene>
    <name evidence="2" type="ORF">SAMN05421736_103277</name>
</gene>
<sequence length="151" mass="17203">MANQVEDRLTEELLPLLKQEHFVTLSTIDYEHGGPNVNAISWLYAVDEKAIRFSVDNRSRIIENIKKQSRAALTLIGAGSTYSISGRALILEEQMKDVPLKLALVELTVEEVRDVMFYGSRITAEPKYEKTYDREAAEKLDNQVMTAIKRE</sequence>
<dbReference type="EMBL" id="FNPI01000003">
    <property type="protein sequence ID" value="SDY77745.1"/>
    <property type="molecule type" value="Genomic_DNA"/>
</dbReference>
<name>A0A1H3MNI4_9BACI</name>
<evidence type="ECO:0000313" key="2">
    <source>
        <dbReference type="EMBL" id="SDY77745.1"/>
    </source>
</evidence>
<keyword evidence="3" id="KW-1185">Reference proteome</keyword>
<dbReference type="AlphaFoldDB" id="A0A1H3MNI4"/>
<accession>A0A1H3MNI4</accession>
<dbReference type="Pfam" id="PF01243">
    <property type="entry name" value="PNPOx_N"/>
    <property type="match status" value="1"/>
</dbReference>
<reference evidence="3" key="1">
    <citation type="submission" date="2016-10" db="EMBL/GenBank/DDBJ databases">
        <authorList>
            <person name="Varghese N."/>
            <person name="Submissions S."/>
        </authorList>
    </citation>
    <scope>NUCLEOTIDE SEQUENCE [LARGE SCALE GENOMIC DNA]</scope>
    <source>
        <strain evidence="3">SP</strain>
    </source>
</reference>
<dbReference type="InterPro" id="IPR011576">
    <property type="entry name" value="Pyridox_Oxase_N"/>
</dbReference>